<dbReference type="RefSeq" id="WP_221240121.1">
    <property type="nucleotide sequence ID" value="NZ_JACIER010000005.1"/>
</dbReference>
<dbReference type="PROSITE" id="PS50878">
    <property type="entry name" value="RT_POL"/>
    <property type="match status" value="1"/>
</dbReference>
<dbReference type="EMBL" id="JACIER010000005">
    <property type="protein sequence ID" value="MBB4043862.1"/>
    <property type="molecule type" value="Genomic_DNA"/>
</dbReference>
<name>A0A840D600_9BACE</name>
<proteinExistence type="inferred from homology"/>
<dbReference type="InterPro" id="IPR000477">
    <property type="entry name" value="RT_dom"/>
</dbReference>
<comment type="caution">
    <text evidence="3">The sequence shown here is derived from an EMBL/GenBank/DDBJ whole genome shotgun (WGS) entry which is preliminary data.</text>
</comment>
<keyword evidence="4" id="KW-1185">Reference proteome</keyword>
<reference evidence="3" key="1">
    <citation type="submission" date="2020-08" db="EMBL/GenBank/DDBJ databases">
        <title>Genomic Encyclopedia of Type Strains, Phase IV (KMG-IV): sequencing the most valuable type-strain genomes for metagenomic binning, comparative biology and taxonomic classification.</title>
        <authorList>
            <person name="Goeker M."/>
        </authorList>
    </citation>
    <scope>NUCLEOTIDE SEQUENCE [LARGE SCALE GENOMIC DNA]</scope>
    <source>
        <strain evidence="3">DSM 105720</strain>
    </source>
</reference>
<sequence length="432" mass="50599">MIAIIRIQLEQWIQEQQQSEQQQSGPSSFRFTQKYKMDKDSSIQLSDVLEAYFHCRKNKRSTSAAIAFEINYEANCLDLWREIVERRYFPSPSIAFVVNKPVKREIFAACFRDRIVHHLIGLRLIPLFEGEFIDETTNCRKGKGTSCGINLLYNSIQKVSKAYTSDCWVLKLDLKSFFMCIDKGLLWDRLSLFIKDRYTSDDIETLLYLTEVTLKNDPSIGCKLRSPKSKWDDIPKHKSLFTVKKGLGLAPGNLPSQIWANFYLNPFDHWVKERFSEYGRYVDDFYIISPDKNALIAFIPEIKEYLSTLGLTLHPDKIYLQHYTKGVKYIGAVVKKDRKYVSNRTVGNFRSAIHRFNKLAEQEGYAERHAELFASCINSYLGFLKQYASYGIRRKCASIISDKWWNVMYFNEHFRKISIKNKFKLKNNEKLV</sequence>
<feature type="domain" description="Reverse transcriptase" evidence="2">
    <location>
        <begin position="1"/>
        <end position="334"/>
    </location>
</feature>
<dbReference type="Pfam" id="PF00078">
    <property type="entry name" value="RVT_1"/>
    <property type="match status" value="1"/>
</dbReference>
<evidence type="ECO:0000313" key="3">
    <source>
        <dbReference type="EMBL" id="MBB4043862.1"/>
    </source>
</evidence>
<gene>
    <name evidence="3" type="ORF">GGR06_001648</name>
</gene>
<dbReference type="PANTHER" id="PTHR34047:SF8">
    <property type="entry name" value="PROTEIN YKFC"/>
    <property type="match status" value="1"/>
</dbReference>
<protein>
    <recommendedName>
        <fullName evidence="2">Reverse transcriptase domain-containing protein</fullName>
    </recommendedName>
</protein>
<comment type="similarity">
    <text evidence="1">Belongs to the bacterial reverse transcriptase family.</text>
</comment>
<dbReference type="Proteomes" id="UP000560658">
    <property type="component" value="Unassembled WGS sequence"/>
</dbReference>
<evidence type="ECO:0000259" key="2">
    <source>
        <dbReference type="PROSITE" id="PS50878"/>
    </source>
</evidence>
<dbReference type="InterPro" id="IPR051083">
    <property type="entry name" value="GrpII_Intron_Splice-Mob/Def"/>
</dbReference>
<evidence type="ECO:0000313" key="4">
    <source>
        <dbReference type="Proteomes" id="UP000560658"/>
    </source>
</evidence>
<organism evidence="3 4">
    <name type="scientific">Bacteroides reticulotermitis</name>
    <dbReference type="NCBI Taxonomy" id="1133319"/>
    <lineage>
        <taxon>Bacteria</taxon>
        <taxon>Pseudomonadati</taxon>
        <taxon>Bacteroidota</taxon>
        <taxon>Bacteroidia</taxon>
        <taxon>Bacteroidales</taxon>
        <taxon>Bacteroidaceae</taxon>
        <taxon>Bacteroides</taxon>
    </lineage>
</organism>
<accession>A0A840D600</accession>
<evidence type="ECO:0000256" key="1">
    <source>
        <dbReference type="ARBA" id="ARBA00034120"/>
    </source>
</evidence>
<dbReference type="AlphaFoldDB" id="A0A840D600"/>
<dbReference type="PANTHER" id="PTHR34047">
    <property type="entry name" value="NUCLEAR INTRON MATURASE 1, MITOCHONDRIAL-RELATED"/>
    <property type="match status" value="1"/>
</dbReference>
<dbReference type="InterPro" id="IPR043502">
    <property type="entry name" value="DNA/RNA_pol_sf"/>
</dbReference>
<dbReference type="SUPFAM" id="SSF56672">
    <property type="entry name" value="DNA/RNA polymerases"/>
    <property type="match status" value="1"/>
</dbReference>